<dbReference type="GO" id="GO:0031297">
    <property type="term" value="P:replication fork processing"/>
    <property type="evidence" value="ECO:0007669"/>
    <property type="project" value="TreeGrafter"/>
</dbReference>
<proteinExistence type="predicted"/>
<dbReference type="GO" id="GO:0009411">
    <property type="term" value="P:response to UV"/>
    <property type="evidence" value="ECO:0007669"/>
    <property type="project" value="TreeGrafter"/>
</dbReference>
<evidence type="ECO:0000256" key="3">
    <source>
        <dbReference type="ARBA" id="ARBA00044768"/>
    </source>
</evidence>
<dbReference type="EC" id="2.7.7.102" evidence="3"/>
<dbReference type="InterPro" id="IPR044917">
    <property type="entry name" value="PRIMPOL"/>
</dbReference>
<dbReference type="GO" id="GO:0005634">
    <property type="term" value="C:nucleus"/>
    <property type="evidence" value="ECO:0007669"/>
    <property type="project" value="TreeGrafter"/>
</dbReference>
<name>A0A024TYQ8_9STRA</name>
<accession>A0A024TYQ8</accession>
<dbReference type="GO" id="GO:0003887">
    <property type="term" value="F:DNA-directed DNA polymerase activity"/>
    <property type="evidence" value="ECO:0007669"/>
    <property type="project" value="UniProtKB-EC"/>
</dbReference>
<protein>
    <recommendedName>
        <fullName evidence="1">DNA-directed primase/polymerase protein</fullName>
        <ecNumber evidence="3">2.7.7.102</ecNumber>
    </recommendedName>
</protein>
<dbReference type="Pfam" id="PF03121">
    <property type="entry name" value="Herpes_UL52"/>
    <property type="match status" value="1"/>
</dbReference>
<comment type="catalytic activity">
    <reaction evidence="2">
        <text>ssDNA + n NTP = ssDNA/pppN(pN)n-1 hybrid + (n-1) diphosphate.</text>
        <dbReference type="EC" id="2.7.7.102"/>
    </reaction>
</comment>
<comment type="catalytic activity">
    <reaction evidence="4">
        <text>DNA(n) + a 2'-deoxyribonucleoside 5'-triphosphate = DNA(n+1) + diphosphate</text>
        <dbReference type="Rhea" id="RHEA:22508"/>
        <dbReference type="Rhea" id="RHEA-COMP:17339"/>
        <dbReference type="Rhea" id="RHEA-COMP:17340"/>
        <dbReference type="ChEBI" id="CHEBI:33019"/>
        <dbReference type="ChEBI" id="CHEBI:61560"/>
        <dbReference type="ChEBI" id="CHEBI:173112"/>
        <dbReference type="EC" id="2.7.7.7"/>
    </reaction>
    <physiologicalReaction direction="left-to-right" evidence="4">
        <dbReference type="Rhea" id="RHEA:22509"/>
    </physiologicalReaction>
</comment>
<evidence type="ECO:0000256" key="4">
    <source>
        <dbReference type="ARBA" id="ARBA00047303"/>
    </source>
</evidence>
<dbReference type="PANTHER" id="PTHR31399">
    <property type="entry name" value="DNA-DIRECTED PRIMASE / POLYMERASE PROTEIN"/>
    <property type="match status" value="1"/>
</dbReference>
<dbReference type="PANTHER" id="PTHR31399:SF0">
    <property type="entry name" value="DNA-DIRECTED PRIMASE_POLYMERASE PROTEIN"/>
    <property type="match status" value="1"/>
</dbReference>
<gene>
    <name evidence="5" type="ORF">H310_08602</name>
</gene>
<evidence type="ECO:0000256" key="2">
    <source>
        <dbReference type="ARBA" id="ARBA00044677"/>
    </source>
</evidence>
<dbReference type="GO" id="GO:0003682">
    <property type="term" value="F:chromatin binding"/>
    <property type="evidence" value="ECO:0007669"/>
    <property type="project" value="TreeGrafter"/>
</dbReference>
<dbReference type="VEuPathDB" id="FungiDB:H310_08602"/>
<dbReference type="GeneID" id="20085652"/>
<dbReference type="EMBL" id="KI913969">
    <property type="protein sequence ID" value="ETV98457.1"/>
    <property type="molecule type" value="Genomic_DNA"/>
</dbReference>
<reference evidence="5" key="1">
    <citation type="submission" date="2013-12" db="EMBL/GenBank/DDBJ databases">
        <title>The Genome Sequence of Aphanomyces invadans NJM9701.</title>
        <authorList>
            <consortium name="The Broad Institute Genomics Platform"/>
            <person name="Russ C."/>
            <person name="Tyler B."/>
            <person name="van West P."/>
            <person name="Dieguez-Uribeondo J."/>
            <person name="Young S.K."/>
            <person name="Zeng Q."/>
            <person name="Gargeya S."/>
            <person name="Fitzgerald M."/>
            <person name="Abouelleil A."/>
            <person name="Alvarado L."/>
            <person name="Chapman S.B."/>
            <person name="Gainer-Dewar J."/>
            <person name="Goldberg J."/>
            <person name="Griggs A."/>
            <person name="Gujja S."/>
            <person name="Hansen M."/>
            <person name="Howarth C."/>
            <person name="Imamovic A."/>
            <person name="Ireland A."/>
            <person name="Larimer J."/>
            <person name="McCowan C."/>
            <person name="Murphy C."/>
            <person name="Pearson M."/>
            <person name="Poon T.W."/>
            <person name="Priest M."/>
            <person name="Roberts A."/>
            <person name="Saif S."/>
            <person name="Shea T."/>
            <person name="Sykes S."/>
            <person name="Wortman J."/>
            <person name="Nusbaum C."/>
            <person name="Birren B."/>
        </authorList>
    </citation>
    <scope>NUCLEOTIDE SEQUENCE [LARGE SCALE GENOMIC DNA]</scope>
    <source>
        <strain evidence="5">NJM9701</strain>
    </source>
</reference>
<evidence type="ECO:0000313" key="5">
    <source>
        <dbReference type="EMBL" id="ETV98457.1"/>
    </source>
</evidence>
<dbReference type="STRING" id="157072.A0A024TYQ8"/>
<sequence length="548" mass="62451">MRFRLHLAIDDEVVGNINMDCRAAEKKIVFRMQNRALVLLETHITAIMRPPPSASLTCDDTQFTIATTLSHSTRPYFRCSQVTQANVLSLTLQTMFPTIPWLTDDRATGGPRLLRKRPRRESTRESFYGSSSSLAPSFPMVNAAFDAAFHYRVQHSIECQLDGTAPVHHVFALQQPAIDFIGQIQARRPTHFIKLFSFETRGSRKFLVSDIDVFFDKYMQTPPTQRHVYEIIQADMPCHLYFDLEFKPAFNPHVNGDVLVRQLKHLVALQFYRKFGIHVSADKNMVDLVSTAPDKFSRHLVVIAPDGALFVNNLEAGQFVKELMDTFALHADDSGDLSFNVMDQHNQPQSFIDMGVYTRNRAFRCVWSSKFQSDRILTRHPECRLHLDNDKAFFLHTLICPVGAPTGRRRLLRCPQLLARHGTSTRPTTYHVQSVLGKHAAPIPPLAAFVVALATAQDNVQAGIRAWQVIPHRSITYHLVNNRYCHNVRRAHKSNNVMYVVDHDRIVQKCHDPNCATFTSRSWPLPAELRTAIASFLACEKHVPTYDQ</sequence>
<organism evidence="5">
    <name type="scientific">Aphanomyces invadans</name>
    <dbReference type="NCBI Taxonomy" id="157072"/>
    <lineage>
        <taxon>Eukaryota</taxon>
        <taxon>Sar</taxon>
        <taxon>Stramenopiles</taxon>
        <taxon>Oomycota</taxon>
        <taxon>Saprolegniomycetes</taxon>
        <taxon>Saprolegniales</taxon>
        <taxon>Verrucalvaceae</taxon>
        <taxon>Aphanomyces</taxon>
    </lineage>
</organism>
<dbReference type="GO" id="GO:0005759">
    <property type="term" value="C:mitochondrial matrix"/>
    <property type="evidence" value="ECO:0007669"/>
    <property type="project" value="TreeGrafter"/>
</dbReference>
<evidence type="ECO:0000256" key="1">
    <source>
        <dbReference type="ARBA" id="ARBA00026139"/>
    </source>
</evidence>
<dbReference type="OrthoDB" id="5988181at2759"/>
<dbReference type="GO" id="GO:0042276">
    <property type="term" value="P:error-prone translesion synthesis"/>
    <property type="evidence" value="ECO:0007669"/>
    <property type="project" value="InterPro"/>
</dbReference>
<dbReference type="RefSeq" id="XP_008872654.1">
    <property type="nucleotide sequence ID" value="XM_008874432.1"/>
</dbReference>
<dbReference type="GO" id="GO:0006264">
    <property type="term" value="P:mitochondrial DNA replication"/>
    <property type="evidence" value="ECO:0007669"/>
    <property type="project" value="TreeGrafter"/>
</dbReference>
<dbReference type="eggNOG" id="ENOG502QS1Q">
    <property type="taxonomic scope" value="Eukaryota"/>
</dbReference>
<dbReference type="AlphaFoldDB" id="A0A024TYQ8"/>